<organism evidence="1 2">
    <name type="scientific">Phytophthora palmivora</name>
    <dbReference type="NCBI Taxonomy" id="4796"/>
    <lineage>
        <taxon>Eukaryota</taxon>
        <taxon>Sar</taxon>
        <taxon>Stramenopiles</taxon>
        <taxon>Oomycota</taxon>
        <taxon>Peronosporomycetes</taxon>
        <taxon>Peronosporales</taxon>
        <taxon>Peronosporaceae</taxon>
        <taxon>Phytophthora</taxon>
    </lineage>
</organism>
<reference evidence="1 2" key="1">
    <citation type="journal article" date="2017" name="Genome Biol. Evol.">
        <title>Phytophthora megakarya and P. palmivora, closely related causal agents of cacao black pod rot, underwent increases in genome sizes and gene numbers by different mechanisms.</title>
        <authorList>
            <person name="Ali S.S."/>
            <person name="Shao J."/>
            <person name="Lary D.J."/>
            <person name="Kronmiller B."/>
            <person name="Shen D."/>
            <person name="Strem M.D."/>
            <person name="Amoako-Attah I."/>
            <person name="Akrofi A.Y."/>
            <person name="Begoude B.A."/>
            <person name="Ten Hoopen G.M."/>
            <person name="Coulibaly K."/>
            <person name="Kebe B.I."/>
            <person name="Melnick R.L."/>
            <person name="Guiltinan M.J."/>
            <person name="Tyler B.M."/>
            <person name="Meinhardt L.W."/>
            <person name="Bailey B.A."/>
        </authorList>
    </citation>
    <scope>NUCLEOTIDE SEQUENCE [LARGE SCALE GENOMIC DNA]</scope>
    <source>
        <strain evidence="2">sbr112.9</strain>
    </source>
</reference>
<dbReference type="OrthoDB" id="6077919at2759"/>
<dbReference type="AlphaFoldDB" id="A0A2P4XJZ2"/>
<comment type="caution">
    <text evidence="1">The sequence shown here is derived from an EMBL/GenBank/DDBJ whole genome shotgun (WGS) entry which is preliminary data.</text>
</comment>
<evidence type="ECO:0000313" key="1">
    <source>
        <dbReference type="EMBL" id="POM65875.1"/>
    </source>
</evidence>
<evidence type="ECO:0000313" key="2">
    <source>
        <dbReference type="Proteomes" id="UP000237271"/>
    </source>
</evidence>
<dbReference type="Proteomes" id="UP000237271">
    <property type="component" value="Unassembled WGS sequence"/>
</dbReference>
<accession>A0A2P4XJZ2</accession>
<gene>
    <name evidence="1" type="ORF">PHPALM_18343</name>
</gene>
<proteinExistence type="predicted"/>
<keyword evidence="2" id="KW-1185">Reference proteome</keyword>
<name>A0A2P4XJZ2_9STRA</name>
<protein>
    <submittedName>
        <fullName evidence="1">Uncharacterized protein</fullName>
    </submittedName>
</protein>
<sequence>MSSVENLGVGLIQNGIENFRSFVQLKSNPAWKRLVQPGGIDEYEVEAEPTSNFQNVETIRNMRFEHEIQIDGPQNLFEQPDESTATSLCPEFKHLFEHSACSSFFAYLPLYFWRQVLYQTNEYAVAKNLNGKGEFSNYWEAQPEDVIFGGCTTALDEIMSLHRFKLLRRCLSVSARPSALHIGAAA</sequence>
<dbReference type="EMBL" id="NCKW01009857">
    <property type="protein sequence ID" value="POM65875.1"/>
    <property type="molecule type" value="Genomic_DNA"/>
</dbReference>